<dbReference type="SUPFAM" id="SSF141868">
    <property type="entry name" value="EAL domain-like"/>
    <property type="match status" value="1"/>
</dbReference>
<dbReference type="InterPro" id="IPR001633">
    <property type="entry name" value="EAL_dom"/>
</dbReference>
<accession>A0ABT4MXL9</accession>
<comment type="caution">
    <text evidence="2">The sequence shown here is derived from an EMBL/GenBank/DDBJ whole genome shotgun (WGS) entry which is preliminary data.</text>
</comment>
<keyword evidence="3" id="KW-1185">Reference proteome</keyword>
<evidence type="ECO:0000259" key="1">
    <source>
        <dbReference type="PROSITE" id="PS50883"/>
    </source>
</evidence>
<dbReference type="CDD" id="cd01948">
    <property type="entry name" value="EAL"/>
    <property type="match status" value="1"/>
</dbReference>
<dbReference type="Gene3D" id="3.20.20.450">
    <property type="entry name" value="EAL domain"/>
    <property type="match status" value="1"/>
</dbReference>
<dbReference type="EMBL" id="JAPWIE010000005">
    <property type="protein sequence ID" value="MCZ4551765.1"/>
    <property type="molecule type" value="Genomic_DNA"/>
</dbReference>
<dbReference type="SMART" id="SM00052">
    <property type="entry name" value="EAL"/>
    <property type="match status" value="1"/>
</dbReference>
<sequence>MPLPPSSPGSARDGITEIRACTAHLDFDFLGVSVVCLDPTGLLAGAVGWDPSEKMRPAAHSALVDMLGRACTVSVGPYNDLLTVGFDVRDIAPETVERLISECLTRQLKIDGGRYFVPTCQGLAISSVVTTATDVADLVQAAISAVHYAIVDGDTVAHATPDSIARLQTEVSRTTELSNAVGTDFELYYQPIIDIITMKTVGYESLLRWRVADEVRKPHDFLDAAEATSLIVPIGRWGVRAALEQLAIWRSTSTTPGLFVSVNFSARQLQDRALTELVATTLETTGVPADALWVEVTERDLIEVGSPASATLIELDALGCTVCVDDLGTGFAALRYMVEQPVQVIKVDRSLVTKVGTDDNTMHSIVKAVCALSSSLGMATVAEGVEDPGQIEHLRDLGFTHGQGYLFGKPAPADEIMLDA</sequence>
<evidence type="ECO:0000313" key="3">
    <source>
        <dbReference type="Proteomes" id="UP001067235"/>
    </source>
</evidence>
<dbReference type="Proteomes" id="UP001067235">
    <property type="component" value="Unassembled WGS sequence"/>
</dbReference>
<evidence type="ECO:0000313" key="2">
    <source>
        <dbReference type="EMBL" id="MCZ4551765.1"/>
    </source>
</evidence>
<dbReference type="InterPro" id="IPR050706">
    <property type="entry name" value="Cyclic-di-GMP_PDE-like"/>
</dbReference>
<reference evidence="2" key="1">
    <citation type="submission" date="2022-12" db="EMBL/GenBank/DDBJ databases">
        <authorList>
            <person name="Krivoruchko A.V."/>
            <person name="Elkin A."/>
        </authorList>
    </citation>
    <scope>NUCLEOTIDE SEQUENCE</scope>
    <source>
        <strain evidence="2">IEGM 1388</strain>
    </source>
</reference>
<dbReference type="Pfam" id="PF00563">
    <property type="entry name" value="EAL"/>
    <property type="match status" value="1"/>
</dbReference>
<protein>
    <submittedName>
        <fullName evidence="2">EAL domain-containing protein</fullName>
    </submittedName>
</protein>
<dbReference type="InterPro" id="IPR035919">
    <property type="entry name" value="EAL_sf"/>
</dbReference>
<organism evidence="2 3">
    <name type="scientific">Gordonia rubripertincta</name>
    <name type="common">Rhodococcus corallinus</name>
    <dbReference type="NCBI Taxonomy" id="36822"/>
    <lineage>
        <taxon>Bacteria</taxon>
        <taxon>Bacillati</taxon>
        <taxon>Actinomycetota</taxon>
        <taxon>Actinomycetes</taxon>
        <taxon>Mycobacteriales</taxon>
        <taxon>Gordoniaceae</taxon>
        <taxon>Gordonia</taxon>
    </lineage>
</organism>
<dbReference type="PROSITE" id="PS50883">
    <property type="entry name" value="EAL"/>
    <property type="match status" value="1"/>
</dbReference>
<dbReference type="RefSeq" id="WP_301572668.1">
    <property type="nucleotide sequence ID" value="NZ_JAPWIE010000005.1"/>
</dbReference>
<feature type="domain" description="EAL" evidence="1">
    <location>
        <begin position="164"/>
        <end position="420"/>
    </location>
</feature>
<name>A0ABT4MXL9_GORRU</name>
<gene>
    <name evidence="2" type="ORF">O4213_17380</name>
</gene>
<proteinExistence type="predicted"/>
<dbReference type="PANTHER" id="PTHR33121:SF70">
    <property type="entry name" value="SIGNALING PROTEIN YKOW"/>
    <property type="match status" value="1"/>
</dbReference>
<dbReference type="PANTHER" id="PTHR33121">
    <property type="entry name" value="CYCLIC DI-GMP PHOSPHODIESTERASE PDEF"/>
    <property type="match status" value="1"/>
</dbReference>